<dbReference type="Gene3D" id="1.10.10.10">
    <property type="entry name" value="Winged helix-like DNA-binding domain superfamily/Winged helix DNA-binding domain"/>
    <property type="match status" value="1"/>
</dbReference>
<dbReference type="SUPFAM" id="SSF53474">
    <property type="entry name" value="alpha/beta-Hydrolases"/>
    <property type="match status" value="1"/>
</dbReference>
<feature type="domain" description="HTH luxR-type" evidence="1">
    <location>
        <begin position="169"/>
        <end position="226"/>
    </location>
</feature>
<dbReference type="GO" id="GO:0006355">
    <property type="term" value="P:regulation of DNA-templated transcription"/>
    <property type="evidence" value="ECO:0007669"/>
    <property type="project" value="InterPro"/>
</dbReference>
<dbReference type="SUPFAM" id="SSF46894">
    <property type="entry name" value="C-terminal effector domain of the bipartite response regulators"/>
    <property type="match status" value="1"/>
</dbReference>
<evidence type="ECO:0000259" key="1">
    <source>
        <dbReference type="SMART" id="SM00421"/>
    </source>
</evidence>
<evidence type="ECO:0000313" key="2">
    <source>
        <dbReference type="EMBL" id="OUD09952.1"/>
    </source>
</evidence>
<dbReference type="CDD" id="cd06170">
    <property type="entry name" value="LuxR_C_like"/>
    <property type="match status" value="1"/>
</dbReference>
<dbReference type="Proteomes" id="UP000194664">
    <property type="component" value="Unassembled WGS sequence"/>
</dbReference>
<gene>
    <name evidence="2" type="ORF">BVC71_00035</name>
</gene>
<dbReference type="EMBL" id="MSPP01000001">
    <property type="protein sequence ID" value="OUD09952.1"/>
    <property type="molecule type" value="Genomic_DNA"/>
</dbReference>
<dbReference type="GO" id="GO:0003677">
    <property type="term" value="F:DNA binding"/>
    <property type="evidence" value="ECO:0007669"/>
    <property type="project" value="InterPro"/>
</dbReference>
<evidence type="ECO:0000313" key="3">
    <source>
        <dbReference type="Proteomes" id="UP000194664"/>
    </source>
</evidence>
<protein>
    <recommendedName>
        <fullName evidence="1">HTH luxR-type domain-containing protein</fullName>
    </recommendedName>
</protein>
<proteinExistence type="predicted"/>
<dbReference type="AlphaFoldDB" id="A0A251WZZ6"/>
<dbReference type="SMART" id="SM00421">
    <property type="entry name" value="HTH_LUXR"/>
    <property type="match status" value="1"/>
</dbReference>
<dbReference type="InterPro" id="IPR029058">
    <property type="entry name" value="AB_hydrolase_fold"/>
</dbReference>
<dbReference type="PRINTS" id="PR00038">
    <property type="entry name" value="HTHLUXR"/>
</dbReference>
<name>A0A251WZZ6_9RHOB</name>
<dbReference type="RefSeq" id="WP_086449603.1">
    <property type="nucleotide sequence ID" value="NZ_MSPP01000001.1"/>
</dbReference>
<organism evidence="2 3">
    <name type="scientific">Marivivens niveibacter</name>
    <dbReference type="NCBI Taxonomy" id="1930667"/>
    <lineage>
        <taxon>Bacteria</taxon>
        <taxon>Pseudomonadati</taxon>
        <taxon>Pseudomonadota</taxon>
        <taxon>Alphaproteobacteria</taxon>
        <taxon>Rhodobacterales</taxon>
        <taxon>Paracoccaceae</taxon>
        <taxon>Marivivens group</taxon>
        <taxon>Marivivens</taxon>
    </lineage>
</organism>
<dbReference type="Pfam" id="PF00196">
    <property type="entry name" value="GerE"/>
    <property type="match status" value="1"/>
</dbReference>
<sequence>MATDPSSDVNSALLSLYQCAIDPTHFGRFLATMEAWLIYHATPDGLQSIEAQSQPLWDRLTSLHLAQLGVERRLSKPPIFVLNADGRPVVAEGGRDWDAFEQNVFASDLTRLKTWLKKCALGAETLVRVTTNRTEPQIYLVRKTNMNEFIVVDTGTELSTSVEQILMDSFLISASEMTVLRLLVTGEAVNDIADQLGKSRETIRSQVKSLAQKMSVNRQQDIQRVVDSIQAHSSVEEEQPVPRGQLRMIMRDAGRKLGYRVYGDPDGHAVVWCNDFSGGSYLPFDTDAVFRARKMKVIVLNRAGYATSDAVGLEGRRLIDSHCADYLAVLDAEGVEEFTPMGMGTGMALAYTLGILRPNRARLAFGLNVYPPVLSRKDALQYKSGMYRVGALASHYAPQTLRVLTNFVIAQAARVKTAKQLLAMADNDVDPAHLDDAGSYFREYLKPNLDDILAGKGTGSAADCTYLSVDWAQSRRDDLIRPKTILMQHADFPFVQAQFVRDFAATIDARFVVIPKKFRQSHRDVASLADQILAEL</sequence>
<dbReference type="InterPro" id="IPR000792">
    <property type="entry name" value="Tscrpt_reg_LuxR_C"/>
</dbReference>
<dbReference type="InterPro" id="IPR036388">
    <property type="entry name" value="WH-like_DNA-bd_sf"/>
</dbReference>
<dbReference type="Gene3D" id="3.40.50.1820">
    <property type="entry name" value="alpha/beta hydrolase"/>
    <property type="match status" value="1"/>
</dbReference>
<accession>A0A251WZZ6</accession>
<keyword evidence="3" id="KW-1185">Reference proteome</keyword>
<dbReference type="OrthoDB" id="8107794at2"/>
<dbReference type="InterPro" id="IPR016032">
    <property type="entry name" value="Sig_transdc_resp-reg_C-effctor"/>
</dbReference>
<comment type="caution">
    <text evidence="2">The sequence shown here is derived from an EMBL/GenBank/DDBJ whole genome shotgun (WGS) entry which is preliminary data.</text>
</comment>
<reference evidence="2 3" key="1">
    <citation type="submission" date="2016-12" db="EMBL/GenBank/DDBJ databases">
        <title>The draft genome sequence of HSLHS2.</title>
        <authorList>
            <person name="Hu D."/>
            <person name="Wang L."/>
            <person name="Shao Z."/>
        </authorList>
    </citation>
    <scope>NUCLEOTIDE SEQUENCE [LARGE SCALE GENOMIC DNA]</scope>
    <source>
        <strain evidence="2">MCCC 1A06712</strain>
    </source>
</reference>